<evidence type="ECO:0000313" key="4">
    <source>
        <dbReference type="Proteomes" id="UP000815325"/>
    </source>
</evidence>
<sequence>MLQSAHNRIGGLHQGAKHSGLPIQKLSPSTAARPVYAGTSRRALPSQEASLHDEPQQQAQHHLLQRRSLFTALAVTGSALSLPLVQPLTSVAAGSVPLTEFEDPQDKFKLGIPEGWVSGEGAIPTGPNGSFGNAGAFAQNLVNSLDRSYLLREQQRTGKPSKEPIQIAKLVDYDSKRGMYFVEYTVQMLPQEPRHLFSAVALGNNGRYNRLYTCTAQCDESDLPANKAVLEAVVNSFRSEVAAKA</sequence>
<dbReference type="SUPFAM" id="SSF55724">
    <property type="entry name" value="Mog1p/PsbP-like"/>
    <property type="match status" value="1"/>
</dbReference>
<evidence type="ECO:0000259" key="2">
    <source>
        <dbReference type="Pfam" id="PF01789"/>
    </source>
</evidence>
<feature type="domain" description="PsbP C-terminal" evidence="2">
    <location>
        <begin position="130"/>
        <end position="238"/>
    </location>
</feature>
<dbReference type="PANTHER" id="PTHR31407">
    <property type="match status" value="1"/>
</dbReference>
<feature type="region of interest" description="Disordered" evidence="1">
    <location>
        <begin position="1"/>
        <end position="63"/>
    </location>
</feature>
<dbReference type="PANTHER" id="PTHR31407:SF17">
    <property type="entry name" value="PSBP DOMAIN-CONTAINING PROTEIN 3, CHLOROPLASTIC"/>
    <property type="match status" value="1"/>
</dbReference>
<evidence type="ECO:0000256" key="1">
    <source>
        <dbReference type="SAM" id="MobiDB-lite"/>
    </source>
</evidence>
<accession>A0ABQ7GX36</accession>
<dbReference type="Pfam" id="PF01789">
    <property type="entry name" value="PsbP"/>
    <property type="match status" value="1"/>
</dbReference>
<dbReference type="EMBL" id="MU069552">
    <property type="protein sequence ID" value="KAF5839173.1"/>
    <property type="molecule type" value="Genomic_DNA"/>
</dbReference>
<evidence type="ECO:0000313" key="3">
    <source>
        <dbReference type="EMBL" id="KAF5839173.1"/>
    </source>
</evidence>
<proteinExistence type="predicted"/>
<dbReference type="InterPro" id="IPR002683">
    <property type="entry name" value="PsbP_C"/>
</dbReference>
<protein>
    <recommendedName>
        <fullName evidence="2">PsbP C-terminal domain-containing protein</fullName>
    </recommendedName>
</protein>
<gene>
    <name evidence="3" type="ORF">DUNSADRAFT_1400</name>
</gene>
<reference evidence="3" key="1">
    <citation type="submission" date="2017-08" db="EMBL/GenBank/DDBJ databases">
        <authorList>
            <person name="Polle J.E."/>
            <person name="Barry K."/>
            <person name="Cushman J."/>
            <person name="Schmutz J."/>
            <person name="Tran D."/>
            <person name="Hathwaick L.T."/>
            <person name="Yim W.C."/>
            <person name="Jenkins J."/>
            <person name="Mckie-Krisberg Z.M."/>
            <person name="Prochnik S."/>
            <person name="Lindquist E."/>
            <person name="Dockter R.B."/>
            <person name="Adam C."/>
            <person name="Molina H."/>
            <person name="Bunkerborg J."/>
            <person name="Jin E."/>
            <person name="Buchheim M."/>
            <person name="Magnuson J."/>
        </authorList>
    </citation>
    <scope>NUCLEOTIDE SEQUENCE</scope>
    <source>
        <strain evidence="3">CCAP 19/18</strain>
    </source>
</reference>
<comment type="caution">
    <text evidence="3">The sequence shown here is derived from an EMBL/GenBank/DDBJ whole genome shotgun (WGS) entry which is preliminary data.</text>
</comment>
<dbReference type="Gene3D" id="3.40.1000.10">
    <property type="entry name" value="Mog1/PsbP, alpha/beta/alpha sandwich"/>
    <property type="match status" value="1"/>
</dbReference>
<organism evidence="3 4">
    <name type="scientific">Dunaliella salina</name>
    <name type="common">Green alga</name>
    <name type="synonym">Protococcus salinus</name>
    <dbReference type="NCBI Taxonomy" id="3046"/>
    <lineage>
        <taxon>Eukaryota</taxon>
        <taxon>Viridiplantae</taxon>
        <taxon>Chlorophyta</taxon>
        <taxon>core chlorophytes</taxon>
        <taxon>Chlorophyceae</taxon>
        <taxon>CS clade</taxon>
        <taxon>Chlamydomonadales</taxon>
        <taxon>Dunaliellaceae</taxon>
        <taxon>Dunaliella</taxon>
    </lineage>
</organism>
<name>A0ABQ7GX36_DUNSA</name>
<dbReference type="InterPro" id="IPR016123">
    <property type="entry name" value="Mog1/PsbP_a/b/a-sand"/>
</dbReference>
<keyword evidence="4" id="KW-1185">Reference proteome</keyword>
<dbReference type="Proteomes" id="UP000815325">
    <property type="component" value="Unassembled WGS sequence"/>
</dbReference>